<dbReference type="PROSITE" id="PS51257">
    <property type="entry name" value="PROKAR_LIPOPROTEIN"/>
    <property type="match status" value="1"/>
</dbReference>
<sequence length="113" mass="12262">MKLSTTAATVFVFGLACLQALAAPQDDSSAKIKGKDEQAPKSDSVPDAIAAAKTVPDQFYSSYFSTCVSGTMRCDRWNRSIFYVCDNSYPVRFSCGPGTACKQNGDYIYCGWP</sequence>
<dbReference type="OrthoDB" id="5542565at2759"/>
<proteinExistence type="predicted"/>
<evidence type="ECO:0008006" key="5">
    <source>
        <dbReference type="Google" id="ProtNLM"/>
    </source>
</evidence>
<dbReference type="EMBL" id="ML004078">
    <property type="protein sequence ID" value="RKP33293.1"/>
    <property type="molecule type" value="Genomic_DNA"/>
</dbReference>
<feature type="compositionally biased region" description="Basic and acidic residues" evidence="1">
    <location>
        <begin position="28"/>
        <end position="40"/>
    </location>
</feature>
<accession>A0A4P9ZJP2</accession>
<protein>
    <recommendedName>
        <fullName evidence="5">Carbohydrate-binding module family 19 domain-containing protein</fullName>
    </recommendedName>
</protein>
<gene>
    <name evidence="3" type="ORF">BJ085DRAFT_34201</name>
</gene>
<evidence type="ECO:0000313" key="4">
    <source>
        <dbReference type="Proteomes" id="UP000268162"/>
    </source>
</evidence>
<dbReference type="Proteomes" id="UP000268162">
    <property type="component" value="Unassembled WGS sequence"/>
</dbReference>
<reference evidence="4" key="1">
    <citation type="journal article" date="2018" name="Nat. Microbiol.">
        <title>Leveraging single-cell genomics to expand the fungal tree of life.</title>
        <authorList>
            <person name="Ahrendt S.R."/>
            <person name="Quandt C.A."/>
            <person name="Ciobanu D."/>
            <person name="Clum A."/>
            <person name="Salamov A."/>
            <person name="Andreopoulos B."/>
            <person name="Cheng J.F."/>
            <person name="Woyke T."/>
            <person name="Pelin A."/>
            <person name="Henrissat B."/>
            <person name="Reynolds N.K."/>
            <person name="Benny G.L."/>
            <person name="Smith M.E."/>
            <person name="James T.Y."/>
            <person name="Grigoriev I.V."/>
        </authorList>
    </citation>
    <scope>NUCLEOTIDE SEQUENCE [LARGE SCALE GENOMIC DNA]</scope>
    <source>
        <strain evidence="4">RSA 468</strain>
    </source>
</reference>
<evidence type="ECO:0000313" key="3">
    <source>
        <dbReference type="EMBL" id="RKP33293.1"/>
    </source>
</evidence>
<keyword evidence="2" id="KW-0732">Signal</keyword>
<feature type="signal peptide" evidence="2">
    <location>
        <begin position="1"/>
        <end position="22"/>
    </location>
</feature>
<dbReference type="AlphaFoldDB" id="A0A4P9ZJP2"/>
<organism evidence="3 4">
    <name type="scientific">Dimargaris cristalligena</name>
    <dbReference type="NCBI Taxonomy" id="215637"/>
    <lineage>
        <taxon>Eukaryota</taxon>
        <taxon>Fungi</taxon>
        <taxon>Fungi incertae sedis</taxon>
        <taxon>Zoopagomycota</taxon>
        <taxon>Kickxellomycotina</taxon>
        <taxon>Dimargaritomycetes</taxon>
        <taxon>Dimargaritales</taxon>
        <taxon>Dimargaritaceae</taxon>
        <taxon>Dimargaris</taxon>
    </lineage>
</organism>
<keyword evidence="4" id="KW-1185">Reference proteome</keyword>
<name>A0A4P9ZJP2_9FUNG</name>
<feature type="region of interest" description="Disordered" evidence="1">
    <location>
        <begin position="26"/>
        <end position="46"/>
    </location>
</feature>
<evidence type="ECO:0000256" key="2">
    <source>
        <dbReference type="SAM" id="SignalP"/>
    </source>
</evidence>
<feature type="chain" id="PRO_5020942284" description="Carbohydrate-binding module family 19 domain-containing protein" evidence="2">
    <location>
        <begin position="23"/>
        <end position="113"/>
    </location>
</feature>
<evidence type="ECO:0000256" key="1">
    <source>
        <dbReference type="SAM" id="MobiDB-lite"/>
    </source>
</evidence>